<organism evidence="2 4">
    <name type="scientific">Multifurca ochricompacta</name>
    <dbReference type="NCBI Taxonomy" id="376703"/>
    <lineage>
        <taxon>Eukaryota</taxon>
        <taxon>Fungi</taxon>
        <taxon>Dikarya</taxon>
        <taxon>Basidiomycota</taxon>
        <taxon>Agaricomycotina</taxon>
        <taxon>Agaricomycetes</taxon>
        <taxon>Russulales</taxon>
        <taxon>Russulaceae</taxon>
        <taxon>Multifurca</taxon>
    </lineage>
</organism>
<dbReference type="AlphaFoldDB" id="A0AAD4QGI5"/>
<evidence type="ECO:0008006" key="5">
    <source>
        <dbReference type="Google" id="ProtNLM"/>
    </source>
</evidence>
<dbReference type="EMBL" id="WTXG01000320">
    <property type="protein sequence ID" value="KAI0289405.1"/>
    <property type="molecule type" value="Genomic_DNA"/>
</dbReference>
<feature type="region of interest" description="Disordered" evidence="1">
    <location>
        <begin position="673"/>
        <end position="696"/>
    </location>
</feature>
<sequence length="696" mass="79827">MSASHPYPSKRQKLDLDRHREGEYTPSLSSLDIIPVEILTEILSYVTSPKDILSVARCNKNLCATLLNPSNVMIWRRARRRCIVPGLPPPLPGWSESAYAAFIFDAGNCHVLYPCSLAQSLYLRLEQVCDAPTKRMFISFVARVRLCREHECRETFFNDLVTLRRHPPPADSEPSEYFIRQRLRCLELPVDSLPNDPYHYCLLTDLEKTRTEYEEMIAGGTSQEEYLQLLESDIRRQHQTLEHAKPLYEWSQQWCYQYRVIRGLNMDFSRGLAAETGWSLQDLLNSPTYCSLHRSHNARLEMISESAVRLLLAKIDVEILSQLENKRRRQKAHAQQIRRAVMTRHYNDLVDDKCYAAVPTLAEFRELPIVKTLQDREDATPFSSDTSRSSLSNPAKAQHALESELKRSKLIGGMISSDLKRWVDTALGKFDAMLGRPNWKSASTRVLHPAERVTSRFICTLCHDTPKQYGTPQSLEFREACVHQCIGRPKKGAAKRKWKAEQFAPDQKAIAVLSQALDLTVLEAENPETREQLQRFGARFVCNSCDSPIVMDFERLAGHCHRHDIMEVTLIFRSETAIMTVDHPYEAGSFAWYSSRNNEAEEIRETKTFACRHCRYRTLKPTPPRLSRTGDSHVQRWFTFNGLVSHAKERHKIFPMGDEDFFHDPHAIADRNAGSGKNFHVGSNSDTSNTSNTLEA</sequence>
<evidence type="ECO:0000313" key="2">
    <source>
        <dbReference type="EMBL" id="KAI0289405.1"/>
    </source>
</evidence>
<feature type="compositionally biased region" description="Polar residues" evidence="1">
    <location>
        <begin position="381"/>
        <end position="395"/>
    </location>
</feature>
<feature type="compositionally biased region" description="Low complexity" evidence="1">
    <location>
        <begin position="683"/>
        <end position="696"/>
    </location>
</feature>
<proteinExistence type="predicted"/>
<dbReference type="EMBL" id="WTXG01000027">
    <property type="protein sequence ID" value="KAI0298743.1"/>
    <property type="molecule type" value="Genomic_DNA"/>
</dbReference>
<keyword evidence="4" id="KW-1185">Reference proteome</keyword>
<comment type="caution">
    <text evidence="2">The sequence shown here is derived from an EMBL/GenBank/DDBJ whole genome shotgun (WGS) entry which is preliminary data.</text>
</comment>
<dbReference type="Proteomes" id="UP001203297">
    <property type="component" value="Unassembled WGS sequence"/>
</dbReference>
<dbReference type="SUPFAM" id="SSF81383">
    <property type="entry name" value="F-box domain"/>
    <property type="match status" value="1"/>
</dbReference>
<dbReference type="InterPro" id="IPR036047">
    <property type="entry name" value="F-box-like_dom_sf"/>
</dbReference>
<gene>
    <name evidence="2" type="ORF">B0F90DRAFT_1943479</name>
    <name evidence="3" type="ORF">B0F90DRAFT_1952260</name>
</gene>
<evidence type="ECO:0000313" key="3">
    <source>
        <dbReference type="EMBL" id="KAI0298743.1"/>
    </source>
</evidence>
<evidence type="ECO:0000313" key="4">
    <source>
        <dbReference type="Proteomes" id="UP001203297"/>
    </source>
</evidence>
<name>A0AAD4QGI5_9AGAM</name>
<evidence type="ECO:0000256" key="1">
    <source>
        <dbReference type="SAM" id="MobiDB-lite"/>
    </source>
</evidence>
<reference evidence="2" key="1">
    <citation type="journal article" date="2022" name="New Phytol.">
        <title>Evolutionary transition to the ectomycorrhizal habit in the genomes of a hyperdiverse lineage of mushroom-forming fungi.</title>
        <authorList>
            <person name="Looney B."/>
            <person name="Miyauchi S."/>
            <person name="Morin E."/>
            <person name="Drula E."/>
            <person name="Courty P.E."/>
            <person name="Kohler A."/>
            <person name="Kuo A."/>
            <person name="LaButti K."/>
            <person name="Pangilinan J."/>
            <person name="Lipzen A."/>
            <person name="Riley R."/>
            <person name="Andreopoulos W."/>
            <person name="He G."/>
            <person name="Johnson J."/>
            <person name="Nolan M."/>
            <person name="Tritt A."/>
            <person name="Barry K.W."/>
            <person name="Grigoriev I.V."/>
            <person name="Nagy L.G."/>
            <person name="Hibbett D."/>
            <person name="Henrissat B."/>
            <person name="Matheny P.B."/>
            <person name="Labbe J."/>
            <person name="Martin F.M."/>
        </authorList>
    </citation>
    <scope>NUCLEOTIDE SEQUENCE</scope>
    <source>
        <strain evidence="2">BPL690</strain>
    </source>
</reference>
<accession>A0AAD4QGI5</accession>
<protein>
    <recommendedName>
        <fullName evidence="5">F-box domain-containing protein</fullName>
    </recommendedName>
</protein>
<feature type="region of interest" description="Disordered" evidence="1">
    <location>
        <begin position="378"/>
        <end position="398"/>
    </location>
</feature>